<reference evidence="5" key="1">
    <citation type="journal article" date="2020" name="Nat. Commun.">
        <title>Large-scale genome sequencing of mycorrhizal fungi provides insights into the early evolution of symbiotic traits.</title>
        <authorList>
            <person name="Miyauchi S."/>
            <person name="Kiss E."/>
            <person name="Kuo A."/>
            <person name="Drula E."/>
            <person name="Kohler A."/>
            <person name="Sanchez-Garcia M."/>
            <person name="Morin E."/>
            <person name="Andreopoulos B."/>
            <person name="Barry K.W."/>
            <person name="Bonito G."/>
            <person name="Buee M."/>
            <person name="Carver A."/>
            <person name="Chen C."/>
            <person name="Cichocki N."/>
            <person name="Clum A."/>
            <person name="Culley D."/>
            <person name="Crous P.W."/>
            <person name="Fauchery L."/>
            <person name="Girlanda M."/>
            <person name="Hayes R.D."/>
            <person name="Keri Z."/>
            <person name="LaButti K."/>
            <person name="Lipzen A."/>
            <person name="Lombard V."/>
            <person name="Magnuson J."/>
            <person name="Maillard F."/>
            <person name="Murat C."/>
            <person name="Nolan M."/>
            <person name="Ohm R.A."/>
            <person name="Pangilinan J."/>
            <person name="Pereira M.F."/>
            <person name="Perotto S."/>
            <person name="Peter M."/>
            <person name="Pfister S."/>
            <person name="Riley R."/>
            <person name="Sitrit Y."/>
            <person name="Stielow J.B."/>
            <person name="Szollosi G."/>
            <person name="Zifcakova L."/>
            <person name="Stursova M."/>
            <person name="Spatafora J.W."/>
            <person name="Tedersoo L."/>
            <person name="Vaario L.M."/>
            <person name="Yamada A."/>
            <person name="Yan M."/>
            <person name="Wang P."/>
            <person name="Xu J."/>
            <person name="Bruns T."/>
            <person name="Baldrian P."/>
            <person name="Vilgalys R."/>
            <person name="Dunand C."/>
            <person name="Henrissat B."/>
            <person name="Grigoriev I.V."/>
            <person name="Hibbett D."/>
            <person name="Nagy L.G."/>
            <person name="Martin F.M."/>
        </authorList>
    </citation>
    <scope>NUCLEOTIDE SEQUENCE</scope>
    <source>
        <strain evidence="5">UP504</strain>
    </source>
</reference>
<dbReference type="AlphaFoldDB" id="A0A9P6B547"/>
<dbReference type="Proteomes" id="UP000886523">
    <property type="component" value="Unassembled WGS sequence"/>
</dbReference>
<keyword evidence="1" id="KW-0677">Repeat</keyword>
<feature type="compositionally biased region" description="Basic and acidic residues" evidence="4">
    <location>
        <begin position="605"/>
        <end position="616"/>
    </location>
</feature>
<feature type="region of interest" description="Disordered" evidence="4">
    <location>
        <begin position="603"/>
        <end position="630"/>
    </location>
</feature>
<dbReference type="PROSITE" id="PS50005">
    <property type="entry name" value="TPR"/>
    <property type="match status" value="1"/>
</dbReference>
<dbReference type="Pfam" id="PF13181">
    <property type="entry name" value="TPR_8"/>
    <property type="match status" value="1"/>
</dbReference>
<evidence type="ECO:0000256" key="2">
    <source>
        <dbReference type="ARBA" id="ARBA00022803"/>
    </source>
</evidence>
<proteinExistence type="predicted"/>
<evidence type="ECO:0000313" key="5">
    <source>
        <dbReference type="EMBL" id="KAF9517826.1"/>
    </source>
</evidence>
<evidence type="ECO:0000256" key="4">
    <source>
        <dbReference type="SAM" id="MobiDB-lite"/>
    </source>
</evidence>
<comment type="caution">
    <text evidence="5">The sequence shown here is derived from an EMBL/GenBank/DDBJ whole genome shotgun (WGS) entry which is preliminary data.</text>
</comment>
<protein>
    <submittedName>
        <fullName evidence="5">Uncharacterized protein</fullName>
    </submittedName>
</protein>
<gene>
    <name evidence="5" type="ORF">BS47DRAFT_1290367</name>
</gene>
<dbReference type="GO" id="GO:0031415">
    <property type="term" value="C:NatA complex"/>
    <property type="evidence" value="ECO:0007669"/>
    <property type="project" value="TreeGrafter"/>
</dbReference>
<accession>A0A9P6B547</accession>
<sequence>MSKVVGLPGVPKNRILASKEAALFRTVLQLYETRQWKRGLKTADQILKKNPDHGETLSMRGLILTNLNRKEEGQECVKKGVRMDLTSHICWHVFGLVHKADRNYEEALKCYTQALKFEKDNLNILRDAAHLQMQLRHFDQLVETRQILLKNRVNVRQSWAAMAIAYHLNGQLESATKVLELYERTVKDIPPYDPEHSEFLLYHIAILEEMGSHSEALNLLDVSAKSRSITDRSMISIFRARLLHKLERSEEAREVWVSLIEANTECYDHYKGYLSTQSLDLDSQDSETRKLSMVTLRRFAEQYPKAVAPRRILLELSAGDEFKEIVEHYLLHGITRGIPSLFADIKDLYVSPEKREVIQDIVEGIRTKLEKGGTSSEPPTTYIWTMYFLVQHYSSMPSTIPHALSLVDEAIAHTPTLPELYVAKARALKRTGDPLGASATMGAAWRLDLQDRFLNTKYAKYLLRAGFIEEGNKTLGLFTKKGASSPGADLEDMQSFFYMLEEGDAQNRAGRLNLALKRYHTAFKTFDDVEDDQYDFHSYAVRKYTFRTYLQFIKVEDRLRSHPAYAHAALAASKIYIRLFDSPKLASPTAGLTDAQKKAAKKAKKAELKQQEDAKKASQPAATDDSEVAAIKDDDPEGLKLLAAPDPLDRAAKLLSPLQQLRPELLDTWLVSYDVAIRRKRYLQALKALNHAKSIDKNGAEVHSRVIELKTKGTLPPSSNPASQLIPADQSLEAFNSAFLQRHSTSAPHIVAAARGMVYIRGADGPRADVEDLVFQLTREEVEADVPTSLQALSFLRDTLRSSRVEEFRVACDARFPLATVFKDEKSSPRFMHPECSILFNPVRTATSQRSWRCDVDTFIATGVEEFPCILY</sequence>
<dbReference type="OrthoDB" id="10263032at2759"/>
<dbReference type="Gene3D" id="1.25.40.1010">
    <property type="match status" value="1"/>
</dbReference>
<organism evidence="5 6">
    <name type="scientific">Hydnum rufescens UP504</name>
    <dbReference type="NCBI Taxonomy" id="1448309"/>
    <lineage>
        <taxon>Eukaryota</taxon>
        <taxon>Fungi</taxon>
        <taxon>Dikarya</taxon>
        <taxon>Basidiomycota</taxon>
        <taxon>Agaricomycotina</taxon>
        <taxon>Agaricomycetes</taxon>
        <taxon>Cantharellales</taxon>
        <taxon>Hydnaceae</taxon>
        <taxon>Hydnum</taxon>
    </lineage>
</organism>
<dbReference type="InterPro" id="IPR011990">
    <property type="entry name" value="TPR-like_helical_dom_sf"/>
</dbReference>
<dbReference type="Pfam" id="PF12569">
    <property type="entry name" value="NatA_aux_su"/>
    <property type="match status" value="1"/>
</dbReference>
<dbReference type="SUPFAM" id="SSF48452">
    <property type="entry name" value="TPR-like"/>
    <property type="match status" value="2"/>
</dbReference>
<dbReference type="PIRSF" id="PIRSF000422">
    <property type="entry name" value="N-terminal-AcTrfase-A_aux_su"/>
    <property type="match status" value="1"/>
</dbReference>
<dbReference type="PANTHER" id="PTHR22767:SF2">
    <property type="entry name" value="N(ALPHA)-ACETYLTRANSFERASE 15_16, ISOFORM A"/>
    <property type="match status" value="1"/>
</dbReference>
<dbReference type="Gene3D" id="1.25.40.1040">
    <property type="match status" value="1"/>
</dbReference>
<dbReference type="InterPro" id="IPR021183">
    <property type="entry name" value="NatA_aux_su"/>
</dbReference>
<dbReference type="InterPro" id="IPR019734">
    <property type="entry name" value="TPR_rpt"/>
</dbReference>
<feature type="repeat" description="TPR" evidence="3">
    <location>
        <begin position="88"/>
        <end position="121"/>
    </location>
</feature>
<evidence type="ECO:0000313" key="6">
    <source>
        <dbReference type="Proteomes" id="UP000886523"/>
    </source>
</evidence>
<evidence type="ECO:0000256" key="1">
    <source>
        <dbReference type="ARBA" id="ARBA00022737"/>
    </source>
</evidence>
<dbReference type="PANTHER" id="PTHR22767">
    <property type="entry name" value="N-TERMINAL ACETYLTRANSFERASE-RELATED"/>
    <property type="match status" value="1"/>
</dbReference>
<dbReference type="EMBL" id="MU128929">
    <property type="protein sequence ID" value="KAF9517826.1"/>
    <property type="molecule type" value="Genomic_DNA"/>
</dbReference>
<keyword evidence="6" id="KW-1185">Reference proteome</keyword>
<dbReference type="SMART" id="SM00028">
    <property type="entry name" value="TPR"/>
    <property type="match status" value="3"/>
</dbReference>
<name>A0A9P6B547_9AGAM</name>
<keyword evidence="2 3" id="KW-0802">TPR repeat</keyword>
<evidence type="ECO:0000256" key="3">
    <source>
        <dbReference type="PROSITE-ProRule" id="PRU00339"/>
    </source>
</evidence>